<accession>A0AAN6G6K9</accession>
<evidence type="ECO:0000256" key="4">
    <source>
        <dbReference type="ARBA" id="ARBA00022989"/>
    </source>
</evidence>
<protein>
    <submittedName>
        <fullName evidence="8">Uncharacterized protein</fullName>
    </submittedName>
</protein>
<evidence type="ECO:0000256" key="1">
    <source>
        <dbReference type="ARBA" id="ARBA00004370"/>
    </source>
</evidence>
<name>A0AAN6G6K9_9BASI</name>
<comment type="similarity">
    <text evidence="2">Belongs to the UPF0057 (PMP3) family.</text>
</comment>
<organism evidence="8 9">
    <name type="scientific">Tilletia horrida</name>
    <dbReference type="NCBI Taxonomy" id="155126"/>
    <lineage>
        <taxon>Eukaryota</taxon>
        <taxon>Fungi</taxon>
        <taxon>Dikarya</taxon>
        <taxon>Basidiomycota</taxon>
        <taxon>Ustilaginomycotina</taxon>
        <taxon>Exobasidiomycetes</taxon>
        <taxon>Tilletiales</taxon>
        <taxon>Tilletiaceae</taxon>
        <taxon>Tilletia</taxon>
    </lineage>
</organism>
<feature type="compositionally biased region" description="Pro residues" evidence="6">
    <location>
        <begin position="119"/>
        <end position="129"/>
    </location>
</feature>
<reference evidence="8" key="1">
    <citation type="journal article" date="2023" name="PhytoFront">
        <title>Draft Genome Resources of Seven Strains of Tilletia horrida, Causal Agent of Kernel Smut of Rice.</title>
        <authorList>
            <person name="Khanal S."/>
            <person name="Antony Babu S."/>
            <person name="Zhou X.G."/>
        </authorList>
    </citation>
    <scope>NUCLEOTIDE SEQUENCE</scope>
    <source>
        <strain evidence="8">TX3</strain>
    </source>
</reference>
<dbReference type="Pfam" id="PF01679">
    <property type="entry name" value="Pmp3"/>
    <property type="match status" value="1"/>
</dbReference>
<sequence length="137" mass="14426">MARDKKTPSSNLDILLYFLAIFLPPASVGIKRGCGADVIINIALTVLAWLPGLIHAWYIVAKYPEPDTTHAHRVADASATAGTSTATPYYHEHAARNQAYGATIPAAAPPAQAAYHQPAPAPAYQPPAGGPYAPTKN</sequence>
<evidence type="ECO:0000256" key="7">
    <source>
        <dbReference type="SAM" id="Phobius"/>
    </source>
</evidence>
<dbReference type="EMBL" id="JAPDMQ010000500">
    <property type="protein sequence ID" value="KAK0523616.1"/>
    <property type="molecule type" value="Genomic_DNA"/>
</dbReference>
<comment type="subcellular location">
    <subcellularLocation>
        <location evidence="1">Membrane</location>
    </subcellularLocation>
</comment>
<dbReference type="PANTHER" id="PTHR21659">
    <property type="entry name" value="HYDROPHOBIC PROTEIN RCI2 LOW TEMPERATURE AND SALT RESPONSIVE PROTEIN LTI6 -RELATED"/>
    <property type="match status" value="1"/>
</dbReference>
<evidence type="ECO:0000256" key="2">
    <source>
        <dbReference type="ARBA" id="ARBA00009530"/>
    </source>
</evidence>
<feature type="transmembrane region" description="Helical" evidence="7">
    <location>
        <begin position="38"/>
        <end position="60"/>
    </location>
</feature>
<keyword evidence="4 7" id="KW-1133">Transmembrane helix</keyword>
<evidence type="ECO:0000256" key="3">
    <source>
        <dbReference type="ARBA" id="ARBA00022692"/>
    </source>
</evidence>
<dbReference type="PANTHER" id="PTHR21659:SF112">
    <property type="entry name" value="PROTEIN SNA2-RELATED"/>
    <property type="match status" value="1"/>
</dbReference>
<dbReference type="InterPro" id="IPR000612">
    <property type="entry name" value="PMP3"/>
</dbReference>
<feature type="transmembrane region" description="Helical" evidence="7">
    <location>
        <begin position="12"/>
        <end position="32"/>
    </location>
</feature>
<evidence type="ECO:0000256" key="6">
    <source>
        <dbReference type="SAM" id="MobiDB-lite"/>
    </source>
</evidence>
<proteinExistence type="inferred from homology"/>
<dbReference type="Proteomes" id="UP001176521">
    <property type="component" value="Unassembled WGS sequence"/>
</dbReference>
<gene>
    <name evidence="8" type="ORF">OC842_006085</name>
</gene>
<feature type="region of interest" description="Disordered" evidence="6">
    <location>
        <begin position="111"/>
        <end position="137"/>
    </location>
</feature>
<keyword evidence="9" id="KW-1185">Reference proteome</keyword>
<evidence type="ECO:0000313" key="9">
    <source>
        <dbReference type="Proteomes" id="UP001176521"/>
    </source>
</evidence>
<keyword evidence="3 7" id="KW-0812">Transmembrane</keyword>
<evidence type="ECO:0000313" key="8">
    <source>
        <dbReference type="EMBL" id="KAK0523616.1"/>
    </source>
</evidence>
<evidence type="ECO:0000256" key="5">
    <source>
        <dbReference type="ARBA" id="ARBA00023136"/>
    </source>
</evidence>
<keyword evidence="5 7" id="KW-0472">Membrane</keyword>
<dbReference type="AlphaFoldDB" id="A0AAN6G6K9"/>
<comment type="caution">
    <text evidence="8">The sequence shown here is derived from an EMBL/GenBank/DDBJ whole genome shotgun (WGS) entry which is preliminary data.</text>
</comment>
<dbReference type="GO" id="GO:0016020">
    <property type="term" value="C:membrane"/>
    <property type="evidence" value="ECO:0007669"/>
    <property type="project" value="UniProtKB-SubCell"/>
</dbReference>